<feature type="transmembrane region" description="Helical" evidence="1">
    <location>
        <begin position="117"/>
        <end position="143"/>
    </location>
</feature>
<keyword evidence="1" id="KW-0812">Transmembrane</keyword>
<organism evidence="2 3">
    <name type="scientific">Venturia inaequalis</name>
    <name type="common">Apple scab fungus</name>
    <dbReference type="NCBI Taxonomy" id="5025"/>
    <lineage>
        <taxon>Eukaryota</taxon>
        <taxon>Fungi</taxon>
        <taxon>Dikarya</taxon>
        <taxon>Ascomycota</taxon>
        <taxon>Pezizomycotina</taxon>
        <taxon>Dothideomycetes</taxon>
        <taxon>Pleosporomycetidae</taxon>
        <taxon>Venturiales</taxon>
        <taxon>Venturiaceae</taxon>
        <taxon>Venturia</taxon>
    </lineage>
</organism>
<feature type="transmembrane region" description="Helical" evidence="1">
    <location>
        <begin position="308"/>
        <end position="334"/>
    </location>
</feature>
<reference evidence="2 3" key="1">
    <citation type="submission" date="2018-12" db="EMBL/GenBank/DDBJ databases">
        <title>Venturia inaequalis Genome Resource.</title>
        <authorList>
            <person name="Lichtner F.J."/>
        </authorList>
    </citation>
    <scope>NUCLEOTIDE SEQUENCE [LARGE SCALE GENOMIC DNA]</scope>
    <source>
        <strain evidence="2 3">120213</strain>
    </source>
</reference>
<feature type="transmembrane region" description="Helical" evidence="1">
    <location>
        <begin position="155"/>
        <end position="174"/>
    </location>
</feature>
<gene>
    <name evidence="2" type="ORF">EG328_006557</name>
</gene>
<keyword evidence="1" id="KW-0472">Membrane</keyword>
<accession>A0A8H3UIE3</accession>
<evidence type="ECO:0000313" key="3">
    <source>
        <dbReference type="Proteomes" id="UP000447873"/>
    </source>
</evidence>
<protein>
    <submittedName>
        <fullName evidence="2">Uncharacterized protein</fullName>
    </submittedName>
</protein>
<feature type="transmembrane region" description="Helical" evidence="1">
    <location>
        <begin position="186"/>
        <end position="212"/>
    </location>
</feature>
<name>A0A8H3UIE3_VENIN</name>
<dbReference type="Proteomes" id="UP000447873">
    <property type="component" value="Unassembled WGS sequence"/>
</dbReference>
<dbReference type="EMBL" id="WNWS01000349">
    <property type="protein sequence ID" value="KAE9969951.1"/>
    <property type="molecule type" value="Genomic_DNA"/>
</dbReference>
<evidence type="ECO:0000256" key="1">
    <source>
        <dbReference type="SAM" id="Phobius"/>
    </source>
</evidence>
<feature type="transmembrane region" description="Helical" evidence="1">
    <location>
        <begin position="7"/>
        <end position="30"/>
    </location>
</feature>
<dbReference type="AlphaFoldDB" id="A0A8H3UIE3"/>
<keyword evidence="1" id="KW-1133">Transmembrane helix</keyword>
<feature type="transmembrane region" description="Helical" evidence="1">
    <location>
        <begin position="276"/>
        <end position="296"/>
    </location>
</feature>
<sequence length="353" mass="38762">MSLTIRTFFFLLLLLALNGVWVLFIATSGLRDLNDAVEHNQFPDGLQGSLSFTSIRSIDKHILSLVMFNMPMVSNESPIASARLFMGEFVASMLVVIMLLAIEGSYQEKSKPYPQTFMWLFLVATTTSAVALPIYCLGTAIPVMRNTRTGHVSSVLPGIIGVVGGYAIPAGLMFDPFDLGPIAQSRWVAAFALFPFGVQMLGSFTRGVIALLPSRETPSHRYGSAYHMIQITHFLTGAVAIFHHYLAIASVIHHPHLSLKDLYFPTSNTTTLSGKIFVFLQIDYGLTSAVLLLWMFSKLRACEVMHPALLFPALVFGTGLLGPGGVVAVCSVYYERWVFLQLESTVVREGKGM</sequence>
<proteinExistence type="predicted"/>
<feature type="transmembrane region" description="Helical" evidence="1">
    <location>
        <begin position="233"/>
        <end position="256"/>
    </location>
</feature>
<evidence type="ECO:0000313" key="2">
    <source>
        <dbReference type="EMBL" id="KAE9969951.1"/>
    </source>
</evidence>
<comment type="caution">
    <text evidence="2">The sequence shown here is derived from an EMBL/GenBank/DDBJ whole genome shotgun (WGS) entry which is preliminary data.</text>
</comment>
<feature type="transmembrane region" description="Helical" evidence="1">
    <location>
        <begin position="82"/>
        <end position="102"/>
    </location>
</feature>